<protein>
    <submittedName>
        <fullName evidence="2">Uncharacterized protein</fullName>
    </submittedName>
</protein>
<sequence>MGFFSTFLGVLGFGFGLPVGLLLGFFLFVYSHPKDVKVRPLRYYYY</sequence>
<feature type="transmembrane region" description="Helical" evidence="1">
    <location>
        <begin position="6"/>
        <end position="30"/>
    </location>
</feature>
<reference evidence="2" key="1">
    <citation type="submission" date="2018-02" db="EMBL/GenBank/DDBJ databases">
        <title>Rhizophora mucronata_Transcriptome.</title>
        <authorList>
            <person name="Meera S.P."/>
            <person name="Sreeshan A."/>
            <person name="Augustine A."/>
        </authorList>
    </citation>
    <scope>NUCLEOTIDE SEQUENCE</scope>
    <source>
        <tissue evidence="2">Leaf</tissue>
    </source>
</reference>
<keyword evidence="1" id="KW-1133">Transmembrane helix</keyword>
<organism evidence="2">
    <name type="scientific">Rhizophora mucronata</name>
    <name type="common">Asiatic mangrove</name>
    <dbReference type="NCBI Taxonomy" id="61149"/>
    <lineage>
        <taxon>Eukaryota</taxon>
        <taxon>Viridiplantae</taxon>
        <taxon>Streptophyta</taxon>
        <taxon>Embryophyta</taxon>
        <taxon>Tracheophyta</taxon>
        <taxon>Spermatophyta</taxon>
        <taxon>Magnoliopsida</taxon>
        <taxon>eudicotyledons</taxon>
        <taxon>Gunneridae</taxon>
        <taxon>Pentapetalae</taxon>
        <taxon>rosids</taxon>
        <taxon>fabids</taxon>
        <taxon>Malpighiales</taxon>
        <taxon>Rhizophoraceae</taxon>
        <taxon>Rhizophora</taxon>
    </lineage>
</organism>
<accession>A0A2P2JKP4</accession>
<proteinExistence type="predicted"/>
<evidence type="ECO:0000313" key="2">
    <source>
        <dbReference type="EMBL" id="MBW94024.1"/>
    </source>
</evidence>
<keyword evidence="1" id="KW-0812">Transmembrane</keyword>
<keyword evidence="1" id="KW-0472">Membrane</keyword>
<dbReference type="EMBL" id="GGEC01013541">
    <property type="protein sequence ID" value="MBW94024.1"/>
    <property type="molecule type" value="Transcribed_RNA"/>
</dbReference>
<evidence type="ECO:0000256" key="1">
    <source>
        <dbReference type="SAM" id="Phobius"/>
    </source>
</evidence>
<dbReference type="AlphaFoldDB" id="A0A2P2JKP4"/>
<name>A0A2P2JKP4_RHIMU</name>